<dbReference type="AlphaFoldDB" id="A0A853IX98"/>
<sequence length="173" mass="18860">MRRHELEHLIRAAAAVTNEYEIVVIGSQSILGAVADPPAALLQSMEADCYPLKQPELADLIDGAIGELSPFHERFGYYAQGVGPETAVLPAGWQDRLVKLQNENTDLKIGWCLEPHDLAAAKLVAGREKDGPFVQTMLRHGLIQLNTLLDRVQALPVDANAKARLARHAQALA</sequence>
<evidence type="ECO:0000313" key="3">
    <source>
        <dbReference type="Proteomes" id="UP000589716"/>
    </source>
</evidence>
<comment type="caution">
    <text evidence="2">The sequence shown here is derived from an EMBL/GenBank/DDBJ whole genome shotgun (WGS) entry which is preliminary data.</text>
</comment>
<dbReference type="Proteomes" id="UP000589716">
    <property type="component" value="Unassembled WGS sequence"/>
</dbReference>
<evidence type="ECO:0000313" key="2">
    <source>
        <dbReference type="EMBL" id="NZA02120.1"/>
    </source>
</evidence>
<feature type="domain" description="DUF6036" evidence="1">
    <location>
        <begin position="13"/>
        <end position="152"/>
    </location>
</feature>
<organism evidence="2 3">
    <name type="scientific">Ottowia beijingensis</name>
    <dbReference type="NCBI Taxonomy" id="1207057"/>
    <lineage>
        <taxon>Bacteria</taxon>
        <taxon>Pseudomonadati</taxon>
        <taxon>Pseudomonadota</taxon>
        <taxon>Betaproteobacteria</taxon>
        <taxon>Burkholderiales</taxon>
        <taxon>Comamonadaceae</taxon>
        <taxon>Ottowia</taxon>
    </lineage>
</organism>
<accession>A0A853IX98</accession>
<dbReference type="RefSeq" id="WP_180550482.1">
    <property type="nucleotide sequence ID" value="NZ_DAIPTI010000069.1"/>
</dbReference>
<name>A0A853IX98_9BURK</name>
<reference evidence="2 3" key="1">
    <citation type="submission" date="2020-07" db="EMBL/GenBank/DDBJ databases">
        <authorList>
            <person name="Maaloum M."/>
        </authorList>
    </citation>
    <scope>NUCLEOTIDE SEQUENCE [LARGE SCALE GENOMIC DNA]</scope>
    <source>
        <strain evidence="2 3">GCS-AN-3</strain>
    </source>
</reference>
<dbReference type="InterPro" id="IPR045792">
    <property type="entry name" value="DUF6036"/>
</dbReference>
<dbReference type="Pfam" id="PF19502">
    <property type="entry name" value="DUF6036"/>
    <property type="match status" value="1"/>
</dbReference>
<gene>
    <name evidence="2" type="ORF">H0I39_10825</name>
</gene>
<keyword evidence="3" id="KW-1185">Reference proteome</keyword>
<evidence type="ECO:0000259" key="1">
    <source>
        <dbReference type="Pfam" id="PF19502"/>
    </source>
</evidence>
<proteinExistence type="predicted"/>
<protein>
    <recommendedName>
        <fullName evidence="1">DUF6036 domain-containing protein</fullName>
    </recommendedName>
</protein>
<dbReference type="EMBL" id="JACCKX010000001">
    <property type="protein sequence ID" value="NZA02120.1"/>
    <property type="molecule type" value="Genomic_DNA"/>
</dbReference>